<dbReference type="EMBL" id="JALXKZ020000022">
    <property type="protein sequence ID" value="MCV7629440.1"/>
    <property type="molecule type" value="Genomic_DNA"/>
</dbReference>
<organism evidence="3 4">
    <name type="scientific">Micrococcus luteus</name>
    <name type="common">Micrococcus lysodeikticus</name>
    <dbReference type="NCBI Taxonomy" id="1270"/>
    <lineage>
        <taxon>Bacteria</taxon>
        <taxon>Bacillati</taxon>
        <taxon>Actinomycetota</taxon>
        <taxon>Actinomycetes</taxon>
        <taxon>Micrococcales</taxon>
        <taxon>Micrococcaceae</taxon>
        <taxon>Micrococcus</taxon>
    </lineage>
</organism>
<proteinExistence type="predicted"/>
<comment type="caution">
    <text evidence="3">The sequence shown here is derived from an EMBL/GenBank/DDBJ whole genome shotgun (WGS) entry which is preliminary data.</text>
</comment>
<accession>A0AAP3EUU5</accession>
<evidence type="ECO:0000313" key="3">
    <source>
        <dbReference type="EMBL" id="MCV7629440.1"/>
    </source>
</evidence>
<dbReference type="InterPro" id="IPR009492">
    <property type="entry name" value="TniQ"/>
</dbReference>
<feature type="domain" description="TniQ" evidence="2">
    <location>
        <begin position="10"/>
        <end position="126"/>
    </location>
</feature>
<dbReference type="Proteomes" id="UP001205867">
    <property type="component" value="Unassembled WGS sequence"/>
</dbReference>
<gene>
    <name evidence="3" type="ORF">M3A82_008830</name>
</gene>
<dbReference type="Pfam" id="PF06527">
    <property type="entry name" value="TniQ"/>
    <property type="match status" value="1"/>
</dbReference>
<feature type="region of interest" description="Disordered" evidence="1">
    <location>
        <begin position="180"/>
        <end position="212"/>
    </location>
</feature>
<protein>
    <submittedName>
        <fullName evidence="3">TniQ family protein</fullName>
    </submittedName>
</protein>
<sequence>MTGPGHPPSALAPIPGESLTGYVLRFNATSMAPPLALPPRYADTDLPPGLTDAVHRSTGLDSRHIGRMTMTGWPLALRGRGIQHRHGWVLHRRDVWLCPTCTPLTGYRALRWRLALAPVCLRCHTLLTHERTFTPTRSATIEELARLRRLDELTTRALQGSKTSRSHLSVLRRICTASDAHEPDGDVLPRPALGGAPTPAGNQWGTHPPGEPSTVLKQLATLDPALLNESRARAHWQQLQHEVSLPSSSAFAPAPFQPESPPTSPATPAMARARRRALLRQLTDLCAATGLRPQHIPTVAAPWRAPRWSRIRVLEDQAFEALALHTLLLEALGEDATGSAVFVAHGIPAVVNQHDLLTRVRTRGNLSPGECDRLLARAQALVDDGLVDYAYRRGTLLAVPSLPRIPAIHLPRHPFWPARTLVPAWAWVAYARGLPDSGPVPDVSLEAVDRFHADLDPEARLRLLEAFDTHVRGEDWAAVASAAGSSSPTIASAHQRSA</sequence>
<name>A0AAP3EUU5_MICLU</name>
<evidence type="ECO:0000259" key="2">
    <source>
        <dbReference type="Pfam" id="PF06527"/>
    </source>
</evidence>
<dbReference type="AlphaFoldDB" id="A0AAP3EUU5"/>
<evidence type="ECO:0000313" key="4">
    <source>
        <dbReference type="Proteomes" id="UP001205867"/>
    </source>
</evidence>
<reference evidence="3" key="1">
    <citation type="submission" date="2023-06" db="EMBL/GenBank/DDBJ databases">
        <title>lsaBGC provides a comprehensive framework for evolutionary analysis of biosynthetic gene clusters within focal taxa.</title>
        <authorList>
            <person name="Salamzade R."/>
            <person name="Sandstrom S."/>
            <person name="Kalan L.R."/>
        </authorList>
    </citation>
    <scope>NUCLEOTIDE SEQUENCE</scope>
    <source>
        <strain evidence="3">P3-SID899</strain>
    </source>
</reference>
<evidence type="ECO:0000256" key="1">
    <source>
        <dbReference type="SAM" id="MobiDB-lite"/>
    </source>
</evidence>